<evidence type="ECO:0000313" key="11">
    <source>
        <dbReference type="EMBL" id="NKE08579.1"/>
    </source>
</evidence>
<dbReference type="GO" id="GO:0042626">
    <property type="term" value="F:ATPase-coupled transmembrane transporter activity"/>
    <property type="evidence" value="ECO:0007669"/>
    <property type="project" value="TreeGrafter"/>
</dbReference>
<evidence type="ECO:0000256" key="6">
    <source>
        <dbReference type="ARBA" id="ARBA00022840"/>
    </source>
</evidence>
<keyword evidence="8 9" id="KW-0472">Membrane</keyword>
<evidence type="ECO:0000259" key="10">
    <source>
        <dbReference type="PROSITE" id="PS50893"/>
    </source>
</evidence>
<keyword evidence="3" id="KW-0813">Transport</keyword>
<comment type="caution">
    <text evidence="11">The sequence shown here is derived from an EMBL/GenBank/DDBJ whole genome shotgun (WGS) entry which is preliminary data.</text>
</comment>
<feature type="domain" description="ABC transporter" evidence="10">
    <location>
        <begin position="333"/>
        <end position="575"/>
    </location>
</feature>
<comment type="similarity">
    <text evidence="2">Belongs to the ABC transporter superfamily.</text>
</comment>
<proteinExistence type="inferred from homology"/>
<dbReference type="InterPro" id="IPR003593">
    <property type="entry name" value="AAA+_ATPase"/>
</dbReference>
<protein>
    <submittedName>
        <fullName evidence="11">ATP-binding cassette domain-containing protein</fullName>
    </submittedName>
</protein>
<dbReference type="Pfam" id="PF00005">
    <property type="entry name" value="ABC_tran"/>
    <property type="match status" value="2"/>
</dbReference>
<keyword evidence="4 9" id="KW-0812">Transmembrane</keyword>
<feature type="transmembrane region" description="Helical" evidence="9">
    <location>
        <begin position="662"/>
        <end position="684"/>
    </location>
</feature>
<dbReference type="InterPro" id="IPR027417">
    <property type="entry name" value="P-loop_NTPase"/>
</dbReference>
<feature type="transmembrane region" description="Helical" evidence="9">
    <location>
        <begin position="620"/>
        <end position="642"/>
    </location>
</feature>
<evidence type="ECO:0000256" key="7">
    <source>
        <dbReference type="ARBA" id="ARBA00022989"/>
    </source>
</evidence>
<dbReference type="PROSITE" id="PS50893">
    <property type="entry name" value="ABC_TRANSPORTER_2"/>
    <property type="match status" value="2"/>
</dbReference>
<sequence length="825" mass="86095">MGPDPGSAFHGCALRTVLGALTVSGAELTVRNFSWHHPGRTHPTPAGLTFSVEPGEKVLVVGPSGVGKSTLLHALSGVLEAGPQDASATGVEGAGISGPSGQLLVNGVEADQRRTVTGLLQQDPESGIVLARVGDDTAFGPENLAVGVDQIWQRVGSSLDAVGLDVALDRQTDALSGGQQQRLALAGVTAMQPELLLLDEPTANLDPEGVRTVRAAVESVVATTGATMLVVEHRTEVWADLVDRVLVLGPYGVEHDGTPEQIFGNPDLRESLIRQGVWLPGRSVPSPGAATASTTHGGCPDAAPPEALLSLRGLEVSRHQPSSRALAQRRRRIRASRTVPHHAVAATPVAEPVDFTVRRGGATAVTGVNGAGKSTLALTLAGLLVPAGGTVTAEPALARGAVTDPSAWSGPELLTRIGTVFQEPEHQFLTNTVRAELAEGPRRAGWEPERIQATVDGLLERLELTEVADANPFTLSGGQKRRLSVGTVMAAAPDVLVLDEPTFGQDARTWWAVVTLLADQVAAGRAVVVVTHDRDLIQALNATELQVHPVAAVAQADTPAETPAVQLRGWLAGRDALTKLVCALLLTIPLVISADPVTSGVILVGELVTLSVAGQRPLRLLAVAWPIVVAALLSGWGTALLAENSGATLLHAGPVEISEGSLAVGAAIALRGLALALPGLVLLLTTDPTDLADGLARTAKLPARFVIAALVGLRLMTVMIRQWHVLVTARRARGAGASRNPRMMLQELWGRGFGLLVQSLRRATRLAVTMEVRGFGSVVAAKHRTWARPIRRTRADAVLLALTVVLGLGAVSISAVTGAQRFIWQ</sequence>
<dbReference type="CDD" id="cd03225">
    <property type="entry name" value="ABC_cobalt_CbiO_domain1"/>
    <property type="match status" value="2"/>
</dbReference>
<dbReference type="InterPro" id="IPR015856">
    <property type="entry name" value="ABC_transpr_CbiO/EcfA_su"/>
</dbReference>
<evidence type="ECO:0000256" key="3">
    <source>
        <dbReference type="ARBA" id="ARBA00022448"/>
    </source>
</evidence>
<keyword evidence="5" id="KW-0547">Nucleotide-binding</keyword>
<evidence type="ECO:0000256" key="1">
    <source>
        <dbReference type="ARBA" id="ARBA00004141"/>
    </source>
</evidence>
<comment type="subcellular location">
    <subcellularLocation>
        <location evidence="1">Membrane</location>
        <topology evidence="1">Multi-pass membrane protein</topology>
    </subcellularLocation>
</comment>
<evidence type="ECO:0000313" key="12">
    <source>
        <dbReference type="Proteomes" id="UP000521379"/>
    </source>
</evidence>
<dbReference type="EMBL" id="JAAVUN010000001">
    <property type="protein sequence ID" value="NKE08579.1"/>
    <property type="molecule type" value="Genomic_DNA"/>
</dbReference>
<dbReference type="InterPro" id="IPR017871">
    <property type="entry name" value="ABC_transporter-like_CS"/>
</dbReference>
<name>A0A846TP41_9MICC</name>
<accession>A0A846TP41</accession>
<keyword evidence="12" id="KW-1185">Reference proteome</keyword>
<reference evidence="11 12" key="1">
    <citation type="submission" date="2020-02" db="EMBL/GenBank/DDBJ databases">
        <authorList>
            <person name="Sun Q."/>
        </authorList>
    </citation>
    <scope>NUCLEOTIDE SEQUENCE [LARGE SCALE GENOMIC DNA]</scope>
    <source>
        <strain evidence="11 12">YIM 13062</strain>
    </source>
</reference>
<dbReference type="CDD" id="cd16914">
    <property type="entry name" value="EcfT"/>
    <property type="match status" value="1"/>
</dbReference>
<dbReference type="GO" id="GO:0005524">
    <property type="term" value="F:ATP binding"/>
    <property type="evidence" value="ECO:0007669"/>
    <property type="project" value="UniProtKB-KW"/>
</dbReference>
<dbReference type="GO" id="GO:0043190">
    <property type="term" value="C:ATP-binding cassette (ABC) transporter complex"/>
    <property type="evidence" value="ECO:0007669"/>
    <property type="project" value="TreeGrafter"/>
</dbReference>
<dbReference type="InterPro" id="IPR003439">
    <property type="entry name" value="ABC_transporter-like_ATP-bd"/>
</dbReference>
<dbReference type="InterPro" id="IPR050095">
    <property type="entry name" value="ECF_ABC_transporter_ATP-bd"/>
</dbReference>
<dbReference type="Pfam" id="PF02361">
    <property type="entry name" value="CbiQ"/>
    <property type="match status" value="1"/>
</dbReference>
<keyword evidence="6 11" id="KW-0067">ATP-binding</keyword>
<dbReference type="PROSITE" id="PS00211">
    <property type="entry name" value="ABC_TRANSPORTER_1"/>
    <property type="match status" value="2"/>
</dbReference>
<dbReference type="GO" id="GO:0016887">
    <property type="term" value="F:ATP hydrolysis activity"/>
    <property type="evidence" value="ECO:0007669"/>
    <property type="project" value="InterPro"/>
</dbReference>
<evidence type="ECO:0000256" key="9">
    <source>
        <dbReference type="SAM" id="Phobius"/>
    </source>
</evidence>
<evidence type="ECO:0000256" key="4">
    <source>
        <dbReference type="ARBA" id="ARBA00022692"/>
    </source>
</evidence>
<feature type="transmembrane region" description="Helical" evidence="9">
    <location>
        <begin position="797"/>
        <end position="819"/>
    </location>
</feature>
<dbReference type="SMART" id="SM00382">
    <property type="entry name" value="AAA"/>
    <property type="match status" value="2"/>
</dbReference>
<dbReference type="AlphaFoldDB" id="A0A846TP41"/>
<evidence type="ECO:0000256" key="2">
    <source>
        <dbReference type="ARBA" id="ARBA00005417"/>
    </source>
</evidence>
<dbReference type="PANTHER" id="PTHR43553:SF24">
    <property type="entry name" value="ENERGY-COUPLING FACTOR TRANSPORTER ATP-BINDING PROTEIN ECFA1"/>
    <property type="match status" value="1"/>
</dbReference>
<evidence type="ECO:0000256" key="8">
    <source>
        <dbReference type="ARBA" id="ARBA00023136"/>
    </source>
</evidence>
<dbReference type="Proteomes" id="UP000521379">
    <property type="component" value="Unassembled WGS sequence"/>
</dbReference>
<dbReference type="InterPro" id="IPR003339">
    <property type="entry name" value="ABC/ECF_trnsptr_transmembrane"/>
</dbReference>
<keyword evidence="7 9" id="KW-1133">Transmembrane helix</keyword>
<organism evidence="11 12">
    <name type="scientific">Kocuria subflava</name>
    <dbReference type="NCBI Taxonomy" id="1736139"/>
    <lineage>
        <taxon>Bacteria</taxon>
        <taxon>Bacillati</taxon>
        <taxon>Actinomycetota</taxon>
        <taxon>Actinomycetes</taxon>
        <taxon>Micrococcales</taxon>
        <taxon>Micrococcaceae</taxon>
        <taxon>Kocuria</taxon>
    </lineage>
</organism>
<feature type="transmembrane region" description="Helical" evidence="9">
    <location>
        <begin position="584"/>
        <end position="608"/>
    </location>
</feature>
<dbReference type="SUPFAM" id="SSF52540">
    <property type="entry name" value="P-loop containing nucleoside triphosphate hydrolases"/>
    <property type="match status" value="2"/>
</dbReference>
<dbReference type="Gene3D" id="3.40.50.300">
    <property type="entry name" value="P-loop containing nucleotide triphosphate hydrolases"/>
    <property type="match status" value="2"/>
</dbReference>
<feature type="domain" description="ABC transporter" evidence="10">
    <location>
        <begin position="28"/>
        <end position="275"/>
    </location>
</feature>
<dbReference type="PANTHER" id="PTHR43553">
    <property type="entry name" value="HEAVY METAL TRANSPORTER"/>
    <property type="match status" value="1"/>
</dbReference>
<gene>
    <name evidence="11" type="ORF">GTW58_01180</name>
</gene>
<evidence type="ECO:0000256" key="5">
    <source>
        <dbReference type="ARBA" id="ARBA00022741"/>
    </source>
</evidence>